<dbReference type="HAMAP" id="MF_00076">
    <property type="entry name" value="HisB"/>
    <property type="match status" value="1"/>
</dbReference>
<keyword evidence="6" id="KW-0963">Cytoplasm</keyword>
<evidence type="ECO:0000256" key="4">
    <source>
        <dbReference type="ARBA" id="ARBA00023102"/>
    </source>
</evidence>
<dbReference type="UniPathway" id="UPA00031">
    <property type="reaction ID" value="UER00011"/>
</dbReference>
<dbReference type="GO" id="GO:0000105">
    <property type="term" value="P:L-histidine biosynthetic process"/>
    <property type="evidence" value="ECO:0007669"/>
    <property type="project" value="UniProtKB-UniRule"/>
</dbReference>
<evidence type="ECO:0000313" key="7">
    <source>
        <dbReference type="EMBL" id="ADN49997.1"/>
    </source>
</evidence>
<comment type="catalytic activity">
    <reaction evidence="6">
        <text>D-erythro-1-(imidazol-4-yl)glycerol 3-phosphate = 3-(imidazol-4-yl)-2-oxopropyl phosphate + H2O</text>
        <dbReference type="Rhea" id="RHEA:11040"/>
        <dbReference type="ChEBI" id="CHEBI:15377"/>
        <dbReference type="ChEBI" id="CHEBI:57766"/>
        <dbReference type="ChEBI" id="CHEBI:58278"/>
        <dbReference type="EC" id="4.2.1.19"/>
    </reaction>
</comment>
<dbReference type="CDD" id="cd07914">
    <property type="entry name" value="IGPD"/>
    <property type="match status" value="1"/>
</dbReference>
<sequence>MLTVQGAGVRRAEVRRETRETRIYVELALTPGGIRVSTPIKFLNHMLETFIFYMNASGEIVAEDLRGFDDHHVAEDVSIALGMAIDRVLGDRVGIRRFGWSMVPMDDALAVTSVDLGGRAYWVFRGSFIGERIGDLTTQMIPHIIRTLATYSRATIHAEIRWGENDHHMAEALFKSLGLSMAQAMEYVDNSVRSLKGTLQ</sequence>
<organism evidence="7 8">
    <name type="scientific">Vulcanisaeta distributa (strain DSM 14429 / JCM 11212 / NBRC 100878 / IC-017)</name>
    <dbReference type="NCBI Taxonomy" id="572478"/>
    <lineage>
        <taxon>Archaea</taxon>
        <taxon>Thermoproteota</taxon>
        <taxon>Thermoprotei</taxon>
        <taxon>Thermoproteales</taxon>
        <taxon>Thermoproteaceae</taxon>
        <taxon>Vulcanisaeta</taxon>
    </lineage>
</organism>
<dbReference type="InterPro" id="IPR020568">
    <property type="entry name" value="Ribosomal_Su5_D2-typ_SF"/>
</dbReference>
<comment type="pathway">
    <text evidence="1 6">Amino-acid biosynthesis; L-histidine biosynthesis; L-histidine from 5-phospho-alpha-D-ribose 1-diphosphate: step 6/9.</text>
</comment>
<keyword evidence="4 6" id="KW-0368">Histidine biosynthesis</keyword>
<evidence type="ECO:0000256" key="6">
    <source>
        <dbReference type="HAMAP-Rule" id="MF_00076"/>
    </source>
</evidence>
<comment type="similarity">
    <text evidence="6">Belongs to the imidazoleglycerol-phosphate dehydratase family.</text>
</comment>
<evidence type="ECO:0000256" key="1">
    <source>
        <dbReference type="ARBA" id="ARBA00005047"/>
    </source>
</evidence>
<keyword evidence="5 6" id="KW-0456">Lyase</keyword>
<dbReference type="InterPro" id="IPR038494">
    <property type="entry name" value="IGPD_sf"/>
</dbReference>
<dbReference type="eggNOG" id="arCOG04398">
    <property type="taxonomic scope" value="Archaea"/>
</dbReference>
<dbReference type="SUPFAM" id="SSF54211">
    <property type="entry name" value="Ribosomal protein S5 domain 2-like"/>
    <property type="match status" value="2"/>
</dbReference>
<dbReference type="FunFam" id="3.30.230.40:FF:000003">
    <property type="entry name" value="Imidazoleglycerol-phosphate dehydratase HisB"/>
    <property type="match status" value="1"/>
</dbReference>
<dbReference type="Proteomes" id="UP000006681">
    <property type="component" value="Chromosome"/>
</dbReference>
<keyword evidence="3 6" id="KW-0028">Amino-acid biosynthesis</keyword>
<dbReference type="GO" id="GO:0004424">
    <property type="term" value="F:imidazoleglycerol-phosphate dehydratase activity"/>
    <property type="evidence" value="ECO:0007669"/>
    <property type="project" value="UniProtKB-UniRule"/>
</dbReference>
<protein>
    <recommendedName>
        <fullName evidence="2 6">Imidazoleglycerol-phosphate dehydratase</fullName>
        <shortName evidence="6">IGPD</shortName>
        <ecNumber evidence="6">4.2.1.19</ecNumber>
    </recommendedName>
</protein>
<dbReference type="PROSITE" id="PS00955">
    <property type="entry name" value="IGP_DEHYDRATASE_2"/>
    <property type="match status" value="1"/>
</dbReference>
<evidence type="ECO:0000256" key="5">
    <source>
        <dbReference type="ARBA" id="ARBA00023239"/>
    </source>
</evidence>
<dbReference type="KEGG" id="vdi:Vdis_0601"/>
<evidence type="ECO:0000256" key="3">
    <source>
        <dbReference type="ARBA" id="ARBA00022605"/>
    </source>
</evidence>
<dbReference type="STRING" id="572478.Vdis_0601"/>
<dbReference type="InterPro" id="IPR020565">
    <property type="entry name" value="ImidazoleglycerP_deHydtase_CS"/>
</dbReference>
<dbReference type="AlphaFoldDB" id="E1QV70"/>
<gene>
    <name evidence="6" type="primary">hisB</name>
    <name evidence="7" type="ordered locus">Vdis_0601</name>
</gene>
<keyword evidence="8" id="KW-1185">Reference proteome</keyword>
<dbReference type="Pfam" id="PF00475">
    <property type="entry name" value="IGPD"/>
    <property type="match status" value="1"/>
</dbReference>
<dbReference type="EC" id="4.2.1.19" evidence="6"/>
<reference evidence="8" key="2">
    <citation type="journal article" date="2010" name="Stand. Genomic Sci.">
        <title>Complete genome sequence of Vulcanisaeta distributa type strain (IC-017T).</title>
        <authorList>
            <person name="Mavromatis K."/>
            <person name="Sikorski J."/>
            <person name="Pabst E."/>
            <person name="Teshima H."/>
            <person name="Lapidus A."/>
            <person name="Lucas S."/>
            <person name="Nolan M."/>
            <person name="Glavina Del Rio T."/>
            <person name="Cheng J."/>
            <person name="Bruce D."/>
            <person name="Goodwin L."/>
            <person name="Pitluck S."/>
            <person name="Liolios K."/>
            <person name="Ivanova N."/>
            <person name="Mikhailova N."/>
            <person name="Pati A."/>
            <person name="Chen A."/>
            <person name="Palaniappan K."/>
            <person name="Land M."/>
            <person name="Hauser L."/>
            <person name="Chang Y."/>
            <person name="Jeffries C."/>
            <person name="Rohde M."/>
            <person name="Spring S."/>
            <person name="Goker M."/>
            <person name="Wirth R."/>
            <person name="Woyke T."/>
            <person name="Bristow J."/>
            <person name="Eisen J."/>
            <person name="Markowitz V."/>
            <person name="Hugenholtz P."/>
            <person name="Klenk H."/>
            <person name="Kyrpides N."/>
        </authorList>
    </citation>
    <scope>NUCLEOTIDE SEQUENCE [LARGE SCALE GENOMIC DNA]</scope>
    <source>
        <strain evidence="8">DSM 14429 / JCM 11212 / NBRC 100878 / IC-017</strain>
    </source>
</reference>
<dbReference type="PANTHER" id="PTHR23133">
    <property type="entry name" value="IMIDAZOLEGLYCEROL-PHOSPHATE DEHYDRATASE HIS7"/>
    <property type="match status" value="1"/>
</dbReference>
<reference evidence="7 8" key="1">
    <citation type="journal article" date="2010" name="Stand. Genomic Sci.">
        <title>Complete genome sequence of Vulcanisaeta distributa type strain (IC-017).</title>
        <authorList>
            <person name="Mavromatis K."/>
            <person name="Sikorski J."/>
            <person name="Pabst E."/>
            <person name="Teshima H."/>
            <person name="Lapidus A."/>
            <person name="Lucas S."/>
            <person name="Nolan M."/>
            <person name="Glavina Del Rio T."/>
            <person name="Cheng J.F."/>
            <person name="Bruce D."/>
            <person name="Goodwin L."/>
            <person name="Pitluck S."/>
            <person name="Liolios K."/>
            <person name="Ivanova N."/>
            <person name="Mikhailova N."/>
            <person name="Pati A."/>
            <person name="Chen A."/>
            <person name="Palaniappan K."/>
            <person name="Land M."/>
            <person name="Hauser L."/>
            <person name="Chang Y.J."/>
            <person name="Jeffries C.D."/>
            <person name="Rohde M."/>
            <person name="Spring S."/>
            <person name="Goker M."/>
            <person name="Wirth R."/>
            <person name="Woyke T."/>
            <person name="Bristow J."/>
            <person name="Eisen J.A."/>
            <person name="Markowitz V."/>
            <person name="Hugenholtz P."/>
            <person name="Klenk H.P."/>
            <person name="Kyrpides N.C."/>
        </authorList>
    </citation>
    <scope>NUCLEOTIDE SEQUENCE [LARGE SCALE GENOMIC DNA]</scope>
    <source>
        <strain evidence="8">DSM 14429 / JCM 11212 / NBRC 100878 / IC-017</strain>
    </source>
</reference>
<evidence type="ECO:0000313" key="8">
    <source>
        <dbReference type="Proteomes" id="UP000006681"/>
    </source>
</evidence>
<accession>E1QV70</accession>
<dbReference type="PANTHER" id="PTHR23133:SF2">
    <property type="entry name" value="IMIDAZOLEGLYCEROL-PHOSPHATE DEHYDRATASE"/>
    <property type="match status" value="1"/>
</dbReference>
<name>E1QV70_VULDI</name>
<dbReference type="InterPro" id="IPR000807">
    <property type="entry name" value="ImidazoleglycerolP_deHydtase"/>
</dbReference>
<proteinExistence type="inferred from homology"/>
<dbReference type="HOGENOM" id="CLU_044308_2_1_2"/>
<dbReference type="FunFam" id="3.30.230.40:FF:000001">
    <property type="entry name" value="Imidazoleglycerol-phosphate dehydratase HisB"/>
    <property type="match status" value="1"/>
</dbReference>
<comment type="subcellular location">
    <subcellularLocation>
        <location evidence="6">Cytoplasm</location>
    </subcellularLocation>
</comment>
<evidence type="ECO:0000256" key="2">
    <source>
        <dbReference type="ARBA" id="ARBA00016664"/>
    </source>
</evidence>
<dbReference type="EMBL" id="CP002100">
    <property type="protein sequence ID" value="ADN49997.1"/>
    <property type="molecule type" value="Genomic_DNA"/>
</dbReference>
<dbReference type="GO" id="GO:0005737">
    <property type="term" value="C:cytoplasm"/>
    <property type="evidence" value="ECO:0007669"/>
    <property type="project" value="UniProtKB-SubCell"/>
</dbReference>
<dbReference type="Gene3D" id="3.30.230.40">
    <property type="entry name" value="Imidazole glycerol phosphate dehydratase, domain 1"/>
    <property type="match status" value="2"/>
</dbReference>